<dbReference type="Proteomes" id="UP000311713">
    <property type="component" value="Unassembled WGS sequence"/>
</dbReference>
<proteinExistence type="predicted"/>
<comment type="caution">
    <text evidence="3">The sequence shown here is derived from an EMBL/GenBank/DDBJ whole genome shotgun (WGS) entry which is preliminary data.</text>
</comment>
<dbReference type="EMBL" id="VDGT01000012">
    <property type="protein sequence ID" value="TNM28821.1"/>
    <property type="molecule type" value="Genomic_DNA"/>
</dbReference>
<evidence type="ECO:0000259" key="2">
    <source>
        <dbReference type="PROSITE" id="PS50006"/>
    </source>
</evidence>
<evidence type="ECO:0000313" key="3">
    <source>
        <dbReference type="EMBL" id="TNM28821.1"/>
    </source>
</evidence>
<keyword evidence="4" id="KW-1185">Reference proteome</keyword>
<dbReference type="CDD" id="cd00060">
    <property type="entry name" value="FHA"/>
    <property type="match status" value="1"/>
</dbReference>
<dbReference type="InterPro" id="IPR008984">
    <property type="entry name" value="SMAD_FHA_dom_sf"/>
</dbReference>
<name>A0A5C4UYQ0_9ACTN</name>
<sequence length="266" mass="29608">MAWLASGQEAAGSPAGPVVPGTLHARSLAGHLRVAPDIGRTISFGRSRGPENELTVGREDTGVSRRHGEVSYHDRSWWLRNTGQRLMRLPRGQLVHTSTDPVPLAPGYTPVFVRGFGYREHLVELYVTDHGDTGPRARDSAETVPPRRWPLSDAERLALVVLGQEYLRYDLEPRPLVYRRAVEQLRAVQPEYGWTERRVQERVSAVRRRLDHSGLVEAKLLRDADDDASDATLTHNLLRELVDSTTLVPPDLAALELALDALDGEA</sequence>
<protein>
    <submittedName>
        <fullName evidence="3">FHA domain-containing protein</fullName>
    </submittedName>
</protein>
<reference evidence="3 4" key="1">
    <citation type="submission" date="2019-06" db="EMBL/GenBank/DDBJ databases">
        <title>Draft genome of Streptomyces sedi sp. JCM16909.</title>
        <authorList>
            <person name="Klykleung N."/>
            <person name="Tanasupawat S."/>
            <person name="Kudo T."/>
            <person name="Yuki M."/>
            <person name="Ohkuma M."/>
        </authorList>
    </citation>
    <scope>NUCLEOTIDE SEQUENCE [LARGE SCALE GENOMIC DNA]</scope>
    <source>
        <strain evidence="3 4">JCM 16909</strain>
    </source>
</reference>
<gene>
    <name evidence="3" type="ORF">FH715_17005</name>
</gene>
<dbReference type="InterPro" id="IPR000253">
    <property type="entry name" value="FHA_dom"/>
</dbReference>
<organism evidence="3 4">
    <name type="scientific">Streptomyces sedi</name>
    <dbReference type="NCBI Taxonomy" id="555059"/>
    <lineage>
        <taxon>Bacteria</taxon>
        <taxon>Bacillati</taxon>
        <taxon>Actinomycetota</taxon>
        <taxon>Actinomycetes</taxon>
        <taxon>Kitasatosporales</taxon>
        <taxon>Streptomycetaceae</taxon>
        <taxon>Streptomyces</taxon>
    </lineage>
</organism>
<evidence type="ECO:0000313" key="4">
    <source>
        <dbReference type="Proteomes" id="UP000311713"/>
    </source>
</evidence>
<feature type="domain" description="FHA" evidence="2">
    <location>
        <begin position="42"/>
        <end position="94"/>
    </location>
</feature>
<dbReference type="OrthoDB" id="4213445at2"/>
<evidence type="ECO:0000256" key="1">
    <source>
        <dbReference type="ARBA" id="ARBA00022553"/>
    </source>
</evidence>
<dbReference type="AlphaFoldDB" id="A0A5C4UYQ0"/>
<dbReference type="SUPFAM" id="SSF49879">
    <property type="entry name" value="SMAD/FHA domain"/>
    <property type="match status" value="1"/>
</dbReference>
<keyword evidence="1" id="KW-0597">Phosphoprotein</keyword>
<accession>A0A5C4UYQ0</accession>
<dbReference type="Gene3D" id="2.60.200.20">
    <property type="match status" value="1"/>
</dbReference>
<dbReference type="PROSITE" id="PS50006">
    <property type="entry name" value="FHA_DOMAIN"/>
    <property type="match status" value="1"/>
</dbReference>